<dbReference type="EMBL" id="MAHX01000020">
    <property type="protein sequence ID" value="OPC61598.1"/>
    <property type="molecule type" value="Genomic_DNA"/>
</dbReference>
<organism evidence="5 6">
    <name type="scientific">Elizabethkingia occulta</name>
    <dbReference type="NCBI Taxonomy" id="1867263"/>
    <lineage>
        <taxon>Bacteria</taxon>
        <taxon>Pseudomonadati</taxon>
        <taxon>Bacteroidota</taxon>
        <taxon>Flavobacteriia</taxon>
        <taxon>Flavobacteriales</taxon>
        <taxon>Weeksellaceae</taxon>
        <taxon>Elizabethkingia</taxon>
    </lineage>
</organism>
<dbReference type="PANTHER" id="PTHR40661">
    <property type="match status" value="1"/>
</dbReference>
<keyword evidence="3" id="KW-0804">Transcription</keyword>
<dbReference type="GO" id="GO:0003677">
    <property type="term" value="F:DNA binding"/>
    <property type="evidence" value="ECO:0007669"/>
    <property type="project" value="UniProtKB-KW"/>
</dbReference>
<dbReference type="Pfam" id="PF00717">
    <property type="entry name" value="Peptidase_S24"/>
    <property type="match status" value="1"/>
</dbReference>
<feature type="domain" description="Peptidase S24/S26A/S26B/S26C" evidence="4">
    <location>
        <begin position="115"/>
        <end position="222"/>
    </location>
</feature>
<name>A0A1T3MA97_9FLAO</name>
<dbReference type="CDD" id="cd06529">
    <property type="entry name" value="S24_LexA-like"/>
    <property type="match status" value="1"/>
</dbReference>
<keyword evidence="1" id="KW-0805">Transcription regulation</keyword>
<sequence>MRENSILKERIMQYLDYKGIKRRKFYEDTGVSNGVLSQNNGLSEDNLMRFLNFYTEVNPTWLLTGSGNMLKKELYLYEKQVENLPDLKEEETVYKNDKTINLGIPLIPIDAMAGYGTGSMQIMDYETSYYEVPEFTELKAEFMIRVKGSSMYPKYSSGDLIACKKISSNTFFQWNKVYVLDTEQGALIKRVKKSQKENHILLVSDNSNYDPFDIHLDNIYSIACVLGVIRLE</sequence>
<evidence type="ECO:0000256" key="2">
    <source>
        <dbReference type="ARBA" id="ARBA00023125"/>
    </source>
</evidence>
<dbReference type="AlphaFoldDB" id="A0A1T3MA97"/>
<accession>A0A1T3MA97</accession>
<evidence type="ECO:0000256" key="1">
    <source>
        <dbReference type="ARBA" id="ARBA00023015"/>
    </source>
</evidence>
<evidence type="ECO:0000313" key="5">
    <source>
        <dbReference type="EMBL" id="OPC61598.1"/>
    </source>
</evidence>
<evidence type="ECO:0000259" key="4">
    <source>
        <dbReference type="Pfam" id="PF00717"/>
    </source>
</evidence>
<dbReference type="InterPro" id="IPR015927">
    <property type="entry name" value="Peptidase_S24_S26A/B/C"/>
</dbReference>
<dbReference type="RefSeq" id="WP_078773023.1">
    <property type="nucleotide sequence ID" value="NZ_CBCSBR010000018.1"/>
</dbReference>
<evidence type="ECO:0000313" key="6">
    <source>
        <dbReference type="Proteomes" id="UP000190813"/>
    </source>
</evidence>
<comment type="caution">
    <text evidence="5">The sequence shown here is derived from an EMBL/GenBank/DDBJ whole genome shotgun (WGS) entry which is preliminary data.</text>
</comment>
<dbReference type="InterPro" id="IPR039418">
    <property type="entry name" value="LexA-like"/>
</dbReference>
<keyword evidence="2" id="KW-0238">DNA-binding</keyword>
<proteinExistence type="predicted"/>
<reference evidence="5 6" key="1">
    <citation type="submission" date="2016-06" db="EMBL/GenBank/DDBJ databases">
        <title>Revisiting the taxonomy of the Elizabethkingia Genus based on Whole-Genome Sequencing, Optical Mapping, and MALDI-TOF.</title>
        <authorList>
            <person name="Nicholson A.C."/>
        </authorList>
    </citation>
    <scope>NUCLEOTIDE SEQUENCE [LARGE SCALE GENOMIC DNA]</scope>
    <source>
        <strain evidence="5 6">G4070</strain>
    </source>
</reference>
<protein>
    <recommendedName>
        <fullName evidence="4">Peptidase S24/S26A/S26B/S26C domain-containing protein</fullName>
    </recommendedName>
</protein>
<dbReference type="Gene3D" id="2.10.109.10">
    <property type="entry name" value="Umud Fragment, subunit A"/>
    <property type="match status" value="1"/>
</dbReference>
<gene>
    <name evidence="5" type="ORF">BAZ10_10870</name>
</gene>
<dbReference type="SUPFAM" id="SSF51306">
    <property type="entry name" value="LexA/Signal peptidase"/>
    <property type="match status" value="1"/>
</dbReference>
<dbReference type="InterPro" id="IPR036286">
    <property type="entry name" value="LexA/Signal_pep-like_sf"/>
</dbReference>
<dbReference type="Proteomes" id="UP000190813">
    <property type="component" value="Unassembled WGS sequence"/>
</dbReference>
<keyword evidence="6" id="KW-1185">Reference proteome</keyword>
<evidence type="ECO:0000256" key="3">
    <source>
        <dbReference type="ARBA" id="ARBA00023163"/>
    </source>
</evidence>
<dbReference type="PANTHER" id="PTHR40661:SF1">
    <property type="entry name" value="HTH CRO_C1-TYPE DOMAIN-CONTAINING PROTEIN"/>
    <property type="match status" value="1"/>
</dbReference>